<dbReference type="Proteomes" id="UP000201461">
    <property type="component" value="Segment"/>
</dbReference>
<keyword evidence="2" id="KW-1185">Reference proteome</keyword>
<dbReference type="GeneID" id="15926642"/>
<reference evidence="1 2" key="1">
    <citation type="journal article" date="2014" name="Genome Biol. Evol.">
        <title>Composite Conserved Promoter-Terminator Motifs (PeSLs) that Mediate Modular Shuffling in the Diverse T4-Like Myoviruses.</title>
        <authorList>
            <person name="Comeau A.M."/>
            <person name="Arbiol C."/>
            <person name="Krisch H.M."/>
        </authorList>
    </citation>
    <scope>NUCLEOTIDE SEQUENCE [LARGE SCALE GENOMIC DNA]</scope>
</reference>
<dbReference type="EMBL" id="HQ317393">
    <property type="protein sequence ID" value="AGN30189.1"/>
    <property type="molecule type" value="Genomic_DNA"/>
</dbReference>
<organism evidence="1 2">
    <name type="scientific">Vibrio phage nt-1</name>
    <dbReference type="NCBI Taxonomy" id="115992"/>
    <lineage>
        <taxon>Viruses</taxon>
        <taxon>Duplodnaviria</taxon>
        <taxon>Heunggongvirae</taxon>
        <taxon>Uroviricota</taxon>
        <taxon>Caudoviricetes</taxon>
        <taxon>Pantevenvirales</taxon>
        <taxon>Straboviridae</taxon>
        <taxon>Mylasvirus</taxon>
        <taxon>Mylasvirus persius</taxon>
    </lineage>
</organism>
<evidence type="ECO:0000313" key="2">
    <source>
        <dbReference type="Proteomes" id="UP000201461"/>
    </source>
</evidence>
<protein>
    <submittedName>
        <fullName evidence="1">Uncharacterized protein</fullName>
    </submittedName>
</protein>
<evidence type="ECO:0000313" key="1">
    <source>
        <dbReference type="EMBL" id="AGN30189.1"/>
    </source>
</evidence>
<proteinExistence type="predicted"/>
<dbReference type="OrthoDB" id="24353at10239"/>
<accession>R9TFE5</accession>
<dbReference type="RefSeq" id="YP_008125338.1">
    <property type="nucleotide sequence ID" value="NC_021529.2"/>
</dbReference>
<dbReference type="KEGG" id="vg:15926642"/>
<sequence length="97" mass="10826">MVKQTDFFGRDIKDGDFILRAKNAGRSYTMEVLLIVDVSDGKRKYISVSRTYAHTGARLPCGSSATIVEPELVEAQYPDGFKQALQLAKELKTPMLK</sequence>
<gene>
    <name evidence="1" type="ORF">VPFG_00189</name>
</gene>
<name>R9TFE5_9CAUD</name>